<reference evidence="1 2" key="1">
    <citation type="submission" date="2023-01" db="EMBL/GenBank/DDBJ databases">
        <title>Complete genome sequence of Roseicyclus marinus strain Dej080120_10.</title>
        <authorList>
            <person name="Ueki S."/>
            <person name="Maruyama F."/>
        </authorList>
    </citation>
    <scope>NUCLEOTIDE SEQUENCE [LARGE SCALE GENOMIC DNA]</scope>
    <source>
        <strain evidence="1 2">Dej080120_10</strain>
    </source>
</reference>
<dbReference type="Proteomes" id="UP001337723">
    <property type="component" value="Chromosome"/>
</dbReference>
<organism evidence="1 2">
    <name type="scientific">Roseicyclus marinus</name>
    <dbReference type="NCBI Taxonomy" id="2161673"/>
    <lineage>
        <taxon>Bacteria</taxon>
        <taxon>Pseudomonadati</taxon>
        <taxon>Pseudomonadota</taxon>
        <taxon>Alphaproteobacteria</taxon>
        <taxon>Rhodobacterales</taxon>
        <taxon>Roseobacteraceae</taxon>
        <taxon>Roseicyclus</taxon>
    </lineage>
</organism>
<evidence type="ECO:0000313" key="2">
    <source>
        <dbReference type="Proteomes" id="UP001337723"/>
    </source>
</evidence>
<sequence length="123" mass="12949">MPEGRSLDRLSDRSQAVGDICAARAGIDCDAVRHPARPSGEPGALQAAFLKLNGQGRATGDADDRRRALTDETADLVAQLPLFARRQDIDPPDAIARIWGRALPKAAYAPPSLPPGVTEGATP</sequence>
<dbReference type="EMBL" id="AP027266">
    <property type="protein sequence ID" value="BDW86209.1"/>
    <property type="molecule type" value="Genomic_DNA"/>
</dbReference>
<accession>A0AA48H464</accession>
<protein>
    <submittedName>
        <fullName evidence="1">Uncharacterized protein</fullName>
    </submittedName>
</protein>
<keyword evidence="2" id="KW-1185">Reference proteome</keyword>
<dbReference type="AlphaFoldDB" id="A0AA48H464"/>
<proteinExistence type="predicted"/>
<name>A0AA48H464_9RHOB</name>
<gene>
    <name evidence="1" type="ORF">MACH21_23860</name>
</gene>
<dbReference type="KEGG" id="rmai:MACH21_23860"/>
<evidence type="ECO:0000313" key="1">
    <source>
        <dbReference type="EMBL" id="BDW86209.1"/>
    </source>
</evidence>
<dbReference type="RefSeq" id="WP_338272129.1">
    <property type="nucleotide sequence ID" value="NZ_AP027266.1"/>
</dbReference>
<dbReference type="Gene3D" id="1.10.287.1080">
    <property type="entry name" value="MazG-like"/>
    <property type="match status" value="1"/>
</dbReference>
<dbReference type="SUPFAM" id="SSF101386">
    <property type="entry name" value="all-alpha NTP pyrophosphatases"/>
    <property type="match status" value="1"/>
</dbReference>